<proteinExistence type="predicted"/>
<dbReference type="OrthoDB" id="8731447at2"/>
<dbReference type="EMBL" id="AZGF01000005">
    <property type="protein sequence ID" value="KRM12815.1"/>
    <property type="molecule type" value="Genomic_DNA"/>
</dbReference>
<dbReference type="GO" id="GO:0071111">
    <property type="term" value="F:cyclic-guanylate-specific phosphodiesterase activity"/>
    <property type="evidence" value="ECO:0007669"/>
    <property type="project" value="InterPro"/>
</dbReference>
<dbReference type="Proteomes" id="UP000051820">
    <property type="component" value="Unassembled WGS sequence"/>
</dbReference>
<dbReference type="PANTHER" id="PTHR33121">
    <property type="entry name" value="CYCLIC DI-GMP PHOSPHODIESTERASE PDEF"/>
    <property type="match status" value="1"/>
</dbReference>
<evidence type="ECO:0000313" key="3">
    <source>
        <dbReference type="Proteomes" id="UP000051820"/>
    </source>
</evidence>
<feature type="domain" description="EAL" evidence="1">
    <location>
        <begin position="1"/>
        <end position="221"/>
    </location>
</feature>
<sequence length="221" mass="25581">MYRYFIQPQLNKINKSVVGYELLIRQQVGSRWVLPEHFSDIPIDIMVNTLLKTTSTLSLKVKTISVNLNRRQILDPLIDDALIRCQQQIQPLKLVIEVTEEPGDEQITSLELLGMLSRFWEHGMEISLDDVGSGNNHYEQIKNFLPIASELKFALQNFDEGIENMIIQDHIKRWQKIAANNRSRFMVEGIETSDDEEIASSLGIKYCQGYYYGKPHLLRLD</sequence>
<dbReference type="Pfam" id="PF00563">
    <property type="entry name" value="EAL"/>
    <property type="match status" value="1"/>
</dbReference>
<dbReference type="PANTHER" id="PTHR33121:SF82">
    <property type="entry name" value="SIGNAL TRANSDUCTION PROTEIN CONTAINING A EAL DOMAIN"/>
    <property type="match status" value="1"/>
</dbReference>
<dbReference type="InterPro" id="IPR050706">
    <property type="entry name" value="Cyclic-di-GMP_PDE-like"/>
</dbReference>
<dbReference type="InterPro" id="IPR035919">
    <property type="entry name" value="EAL_sf"/>
</dbReference>
<dbReference type="InterPro" id="IPR001633">
    <property type="entry name" value="EAL_dom"/>
</dbReference>
<dbReference type="eggNOG" id="COG2200">
    <property type="taxonomic scope" value="Bacteria"/>
</dbReference>
<gene>
    <name evidence="2" type="ORF">FD16_GL001993</name>
</gene>
<evidence type="ECO:0000313" key="2">
    <source>
        <dbReference type="EMBL" id="KRM12815.1"/>
    </source>
</evidence>
<dbReference type="AlphaFoldDB" id="A0A0R1W5T8"/>
<dbReference type="PROSITE" id="PS50883">
    <property type="entry name" value="EAL"/>
    <property type="match status" value="1"/>
</dbReference>
<dbReference type="STRING" id="1423807.FD16_GL001993"/>
<protein>
    <submittedName>
        <fullName evidence="2">C-di-GMP-specific phosphodiesterase</fullName>
    </submittedName>
</protein>
<organism evidence="2 3">
    <name type="scientific">Paucilactobacillus suebicus DSM 5007 = KCTC 3549</name>
    <dbReference type="NCBI Taxonomy" id="1423807"/>
    <lineage>
        <taxon>Bacteria</taxon>
        <taxon>Bacillati</taxon>
        <taxon>Bacillota</taxon>
        <taxon>Bacilli</taxon>
        <taxon>Lactobacillales</taxon>
        <taxon>Lactobacillaceae</taxon>
        <taxon>Paucilactobacillus</taxon>
    </lineage>
</organism>
<evidence type="ECO:0000259" key="1">
    <source>
        <dbReference type="PROSITE" id="PS50883"/>
    </source>
</evidence>
<dbReference type="SMART" id="SM00052">
    <property type="entry name" value="EAL"/>
    <property type="match status" value="1"/>
</dbReference>
<keyword evidence="3" id="KW-1185">Reference proteome</keyword>
<reference evidence="2 3" key="1">
    <citation type="journal article" date="2015" name="Genome Announc.">
        <title>Expanding the biotechnology potential of lactobacilli through comparative genomics of 213 strains and associated genera.</title>
        <authorList>
            <person name="Sun Z."/>
            <person name="Harris H.M."/>
            <person name="McCann A."/>
            <person name="Guo C."/>
            <person name="Argimon S."/>
            <person name="Zhang W."/>
            <person name="Yang X."/>
            <person name="Jeffery I.B."/>
            <person name="Cooney J.C."/>
            <person name="Kagawa T.F."/>
            <person name="Liu W."/>
            <person name="Song Y."/>
            <person name="Salvetti E."/>
            <person name="Wrobel A."/>
            <person name="Rasinkangas P."/>
            <person name="Parkhill J."/>
            <person name="Rea M.C."/>
            <person name="O'Sullivan O."/>
            <person name="Ritari J."/>
            <person name="Douillard F.P."/>
            <person name="Paul Ross R."/>
            <person name="Yang R."/>
            <person name="Briner A.E."/>
            <person name="Felis G.E."/>
            <person name="de Vos W.M."/>
            <person name="Barrangou R."/>
            <person name="Klaenhammer T.R."/>
            <person name="Caufield P.W."/>
            <person name="Cui Y."/>
            <person name="Zhang H."/>
            <person name="O'Toole P.W."/>
        </authorList>
    </citation>
    <scope>NUCLEOTIDE SEQUENCE [LARGE SCALE GENOMIC DNA]</scope>
    <source>
        <strain evidence="2 3">DSM 5007</strain>
    </source>
</reference>
<dbReference type="RefSeq" id="WP_010621922.1">
    <property type="nucleotide sequence ID" value="NZ_AZGF01000005.1"/>
</dbReference>
<dbReference type="Gene3D" id="3.20.20.450">
    <property type="entry name" value="EAL domain"/>
    <property type="match status" value="1"/>
</dbReference>
<dbReference type="SUPFAM" id="SSF141868">
    <property type="entry name" value="EAL domain-like"/>
    <property type="match status" value="1"/>
</dbReference>
<dbReference type="PATRIC" id="fig|1423807.3.peg.2045"/>
<comment type="caution">
    <text evidence="2">The sequence shown here is derived from an EMBL/GenBank/DDBJ whole genome shotgun (WGS) entry which is preliminary data.</text>
</comment>
<name>A0A0R1W5T8_9LACO</name>
<accession>A0A0R1W5T8</accession>